<dbReference type="Proteomes" id="UP001642405">
    <property type="component" value="Unassembled WGS sequence"/>
</dbReference>
<feature type="compositionally biased region" description="Low complexity" evidence="1">
    <location>
        <begin position="256"/>
        <end position="277"/>
    </location>
</feature>
<keyword evidence="3" id="KW-1185">Reference proteome</keyword>
<organism evidence="2 3">
    <name type="scientific">Sporothrix curviconia</name>
    <dbReference type="NCBI Taxonomy" id="1260050"/>
    <lineage>
        <taxon>Eukaryota</taxon>
        <taxon>Fungi</taxon>
        <taxon>Dikarya</taxon>
        <taxon>Ascomycota</taxon>
        <taxon>Pezizomycotina</taxon>
        <taxon>Sordariomycetes</taxon>
        <taxon>Sordariomycetidae</taxon>
        <taxon>Ophiostomatales</taxon>
        <taxon>Ophiostomataceae</taxon>
        <taxon>Sporothrix</taxon>
    </lineage>
</organism>
<comment type="caution">
    <text evidence="2">The sequence shown here is derived from an EMBL/GenBank/DDBJ whole genome shotgun (WGS) entry which is preliminary data.</text>
</comment>
<evidence type="ECO:0000313" key="2">
    <source>
        <dbReference type="EMBL" id="CAK7208202.1"/>
    </source>
</evidence>
<reference evidence="2 3" key="1">
    <citation type="submission" date="2024-01" db="EMBL/GenBank/DDBJ databases">
        <authorList>
            <person name="Allen C."/>
            <person name="Tagirdzhanova G."/>
        </authorList>
    </citation>
    <scope>NUCLEOTIDE SEQUENCE [LARGE SCALE GENOMIC DNA]</scope>
</reference>
<evidence type="ECO:0000313" key="3">
    <source>
        <dbReference type="Proteomes" id="UP001642405"/>
    </source>
</evidence>
<feature type="region of interest" description="Disordered" evidence="1">
    <location>
        <begin position="152"/>
        <end position="372"/>
    </location>
</feature>
<evidence type="ECO:0000256" key="1">
    <source>
        <dbReference type="SAM" id="MobiDB-lite"/>
    </source>
</evidence>
<proteinExistence type="predicted"/>
<dbReference type="EMBL" id="CAWUHB010000001">
    <property type="protein sequence ID" value="CAK7208202.1"/>
    <property type="molecule type" value="Genomic_DNA"/>
</dbReference>
<protein>
    <submittedName>
        <fullName evidence="2">Uncharacterized protein</fullName>
    </submittedName>
</protein>
<feature type="region of interest" description="Disordered" evidence="1">
    <location>
        <begin position="70"/>
        <end position="89"/>
    </location>
</feature>
<accession>A0ABP0AK67</accession>
<name>A0ABP0AK67_9PEZI</name>
<sequence>MGLSDSVEALLETYSKCISLLKIFSSSSHAGSSSRSAAAVAHRSSSSDWDRQSELSRSLRNDRAKIQKAYSDRLSETGSRLRKGDGPSRSALRRIIHRLTDALASIVGLGSSSGGRDGAIPDGRPLLNYDALRALSNASRIDAIHAIDEVSVRLSRRSSASSRRSRSSRASSGRGHSASASAAALPGHPKQSSKRQRRTPGLGTSSGSSHWSSSSNKRGSSKTAVGGGSSNPRKAKKEASLLSRETAAQLGRQHRQSSSNQGRDRSSGSNSNSGSGSAVMVRPRTSAAAAGHVSRRVSMMSSSTASTKLGEIPERKLRRRQPPAANGDDPWAGVAPGYNIRPAYPMRPLRVPNVEPDEGQKPKRRFWGVFGR</sequence>
<gene>
    <name evidence="2" type="ORF">SCUCBS95973_000023</name>
</gene>
<feature type="compositionally biased region" description="Low complexity" evidence="1">
    <location>
        <begin position="157"/>
        <end position="184"/>
    </location>
</feature>
<feature type="compositionally biased region" description="Low complexity" evidence="1">
    <location>
        <begin position="201"/>
        <end position="218"/>
    </location>
</feature>